<dbReference type="AlphaFoldDB" id="A0A060T050"/>
<evidence type="ECO:0000256" key="1">
    <source>
        <dbReference type="ARBA" id="ARBA00025758"/>
    </source>
</evidence>
<protein>
    <submittedName>
        <fullName evidence="3">ARAD1C09988p</fullName>
    </submittedName>
</protein>
<reference evidence="3" key="2">
    <citation type="submission" date="2014-06" db="EMBL/GenBank/DDBJ databases">
        <title>The complete genome of Blastobotrys (Arxula) adeninivorans LS3 - a yeast of biotechnological interest.</title>
        <authorList>
            <person name="Kunze G."/>
            <person name="Gaillardin C."/>
            <person name="Czernicka M."/>
            <person name="Durrens P."/>
            <person name="Martin T."/>
            <person name="Boer E."/>
            <person name="Gabaldon T."/>
            <person name="Cruz J."/>
            <person name="Talla E."/>
            <person name="Marck C."/>
            <person name="Goffeau A."/>
            <person name="Barbe V."/>
            <person name="Baret P."/>
            <person name="Baronian K."/>
            <person name="Beier S."/>
            <person name="Bleykasten C."/>
            <person name="Bode R."/>
            <person name="Casaregola S."/>
            <person name="Despons L."/>
            <person name="Fairhead C."/>
            <person name="Giersberg M."/>
            <person name="Gierski P."/>
            <person name="Hahnel U."/>
            <person name="Hartmann A."/>
            <person name="Jankowska D."/>
            <person name="Jubin C."/>
            <person name="Jung P."/>
            <person name="Lafontaine I."/>
            <person name="Leh-Louis V."/>
            <person name="Lemaire M."/>
            <person name="Marcet-Houben M."/>
            <person name="Mascher M."/>
            <person name="Morel G."/>
            <person name="Richard G.-F."/>
            <person name="Riechen J."/>
            <person name="Sacerdot C."/>
            <person name="Sarkar A."/>
            <person name="Savel G."/>
            <person name="Schacherer J."/>
            <person name="Sherman D."/>
            <person name="Straub M.-L."/>
            <person name="Stein N."/>
            <person name="Thierry A."/>
            <person name="Trautwein-Schult A."/>
            <person name="Westhof E."/>
            <person name="Worch S."/>
            <person name="Dujon B."/>
            <person name="Souciet J.-L."/>
            <person name="Wincker P."/>
            <person name="Scholz U."/>
            <person name="Neuveglise N."/>
        </authorList>
    </citation>
    <scope>NUCLEOTIDE SEQUENCE</scope>
    <source>
        <strain evidence="3">LS3</strain>
    </source>
</reference>
<name>A0A060T050_BLAAD</name>
<evidence type="ECO:0000313" key="3">
    <source>
        <dbReference type="EMBL" id="CDP34333.1"/>
    </source>
</evidence>
<comment type="similarity">
    <text evidence="1">Belongs to the gemin-2 family.</text>
</comment>
<dbReference type="EMBL" id="HG937693">
    <property type="protein sequence ID" value="CDP34333.1"/>
    <property type="molecule type" value="Genomic_DNA"/>
</dbReference>
<evidence type="ECO:0000256" key="2">
    <source>
        <dbReference type="SAM" id="MobiDB-lite"/>
    </source>
</evidence>
<dbReference type="GO" id="GO:0032797">
    <property type="term" value="C:SMN complex"/>
    <property type="evidence" value="ECO:0007669"/>
    <property type="project" value="TreeGrafter"/>
</dbReference>
<sequence>MPKRPPRARDSEVSLDYDGLDCEYGPRKRQIGGRYESEPVKGVTSGPVDVESGQRSAFPVANTNNDGAVSGPPLNVSDYLLAVRAEAQARPSFVASEQNFRSHSDRILRSYDGDYINSSPGSRPEPRPEPRAASSESSEPDLTRPVVISKQWHDQFVKQFTEVHGALADRVKYRSDLGPADGAIELPHTLSKWRQFILTPVNAPTLKILQQLDHMTVVKLLGYCRKWASARMDPNLGKWIYALLIKLPHVVTGEEVSILRQLAKKCLCIRNNPHDELDPVTQYTLDMILCVVGDIYGQSDLIIIK</sequence>
<dbReference type="Pfam" id="PF04938">
    <property type="entry name" value="SIP1"/>
    <property type="match status" value="1"/>
</dbReference>
<dbReference type="GO" id="GO:0000387">
    <property type="term" value="P:spliceosomal snRNP assembly"/>
    <property type="evidence" value="ECO:0007669"/>
    <property type="project" value="InterPro"/>
</dbReference>
<reference evidence="3" key="1">
    <citation type="submission" date="2014-02" db="EMBL/GenBank/DDBJ databases">
        <authorList>
            <person name="Genoscope - CEA"/>
        </authorList>
    </citation>
    <scope>NUCLEOTIDE SEQUENCE</scope>
    <source>
        <strain evidence="3">LS3</strain>
    </source>
</reference>
<dbReference type="PhylomeDB" id="A0A060T050"/>
<dbReference type="Gene3D" id="1.20.58.1070">
    <property type="match status" value="1"/>
</dbReference>
<dbReference type="InterPro" id="IPR035426">
    <property type="entry name" value="Gemin2/Brr1"/>
</dbReference>
<dbReference type="PANTHER" id="PTHR12794:SF0">
    <property type="entry name" value="GEM-ASSOCIATED PROTEIN 2"/>
    <property type="match status" value="1"/>
</dbReference>
<accession>A0A060T050</accession>
<dbReference type="PANTHER" id="PTHR12794">
    <property type="entry name" value="GEMIN2"/>
    <property type="match status" value="1"/>
</dbReference>
<feature type="region of interest" description="Disordered" evidence="2">
    <location>
        <begin position="1"/>
        <end position="71"/>
    </location>
</feature>
<feature type="region of interest" description="Disordered" evidence="2">
    <location>
        <begin position="111"/>
        <end position="144"/>
    </location>
</feature>
<gene>
    <name evidence="3" type="ORF">GNLVRS02_ARAD1C09988g</name>
</gene>
<organism evidence="3">
    <name type="scientific">Blastobotrys adeninivorans</name>
    <name type="common">Yeast</name>
    <name type="synonym">Arxula adeninivorans</name>
    <dbReference type="NCBI Taxonomy" id="409370"/>
    <lineage>
        <taxon>Eukaryota</taxon>
        <taxon>Fungi</taxon>
        <taxon>Dikarya</taxon>
        <taxon>Ascomycota</taxon>
        <taxon>Saccharomycotina</taxon>
        <taxon>Dipodascomycetes</taxon>
        <taxon>Dipodascales</taxon>
        <taxon>Trichomonascaceae</taxon>
        <taxon>Blastobotrys</taxon>
    </lineage>
</organism>
<proteinExistence type="inferred from homology"/>
<dbReference type="GO" id="GO:0005634">
    <property type="term" value="C:nucleus"/>
    <property type="evidence" value="ECO:0007669"/>
    <property type="project" value="TreeGrafter"/>
</dbReference>